<reference evidence="3" key="1">
    <citation type="journal article" date="2019" name="Int. J. Syst. Evol. Microbiol.">
        <title>The Global Catalogue of Microorganisms (GCM) 10K type strain sequencing project: providing services to taxonomists for standard genome sequencing and annotation.</title>
        <authorList>
            <consortium name="The Broad Institute Genomics Platform"/>
            <consortium name="The Broad Institute Genome Sequencing Center for Infectious Disease"/>
            <person name="Wu L."/>
            <person name="Ma J."/>
        </authorList>
    </citation>
    <scope>NUCLEOTIDE SEQUENCE [LARGE SCALE GENOMIC DNA]</scope>
    <source>
        <strain evidence="3">JCM 4586</strain>
    </source>
</reference>
<evidence type="ECO:0000313" key="3">
    <source>
        <dbReference type="Proteomes" id="UP000659223"/>
    </source>
</evidence>
<sequence>MAGRKLSCSGPVSAAADVEVAKTVAAAVAQTAVTYFGMCKTAPEKCGTRATRDVSHGCRPRREPRVTSSDTPHRMTHRQIPPLVTPEENPGPSAAYPG</sequence>
<accession>A0ABQ2Y7N5</accession>
<keyword evidence="3" id="KW-1185">Reference proteome</keyword>
<gene>
    <name evidence="2" type="ORF">GCM10010324_10540</name>
</gene>
<organism evidence="2 3">
    <name type="scientific">Streptomyces hiroshimensis</name>
    <dbReference type="NCBI Taxonomy" id="66424"/>
    <lineage>
        <taxon>Bacteria</taxon>
        <taxon>Bacillati</taxon>
        <taxon>Actinomycetota</taxon>
        <taxon>Actinomycetes</taxon>
        <taxon>Kitasatosporales</taxon>
        <taxon>Streptomycetaceae</taxon>
        <taxon>Streptomyces</taxon>
    </lineage>
</organism>
<name>A0ABQ2Y7N5_9ACTN</name>
<feature type="compositionally biased region" description="Basic and acidic residues" evidence="1">
    <location>
        <begin position="46"/>
        <end position="65"/>
    </location>
</feature>
<feature type="region of interest" description="Disordered" evidence="1">
    <location>
        <begin position="46"/>
        <end position="98"/>
    </location>
</feature>
<proteinExistence type="predicted"/>
<dbReference type="EMBL" id="BMUT01000001">
    <property type="protein sequence ID" value="GGX67175.1"/>
    <property type="molecule type" value="Genomic_DNA"/>
</dbReference>
<dbReference type="Proteomes" id="UP000659223">
    <property type="component" value="Unassembled WGS sequence"/>
</dbReference>
<evidence type="ECO:0000256" key="1">
    <source>
        <dbReference type="SAM" id="MobiDB-lite"/>
    </source>
</evidence>
<comment type="caution">
    <text evidence="2">The sequence shown here is derived from an EMBL/GenBank/DDBJ whole genome shotgun (WGS) entry which is preliminary data.</text>
</comment>
<evidence type="ECO:0000313" key="2">
    <source>
        <dbReference type="EMBL" id="GGX67175.1"/>
    </source>
</evidence>
<protein>
    <submittedName>
        <fullName evidence="2">Uncharacterized protein</fullName>
    </submittedName>
</protein>